<dbReference type="OrthoDB" id="2139011at2759"/>
<evidence type="ECO:0000313" key="8">
    <source>
        <dbReference type="Proteomes" id="UP000269721"/>
    </source>
</evidence>
<dbReference type="InterPro" id="IPR051633">
    <property type="entry name" value="AceTr"/>
</dbReference>
<evidence type="ECO:0000256" key="3">
    <source>
        <dbReference type="ARBA" id="ARBA00022692"/>
    </source>
</evidence>
<dbReference type="GO" id="GO:0015123">
    <property type="term" value="F:acetate transmembrane transporter activity"/>
    <property type="evidence" value="ECO:0007669"/>
    <property type="project" value="TreeGrafter"/>
</dbReference>
<keyword evidence="3 6" id="KW-0812">Transmembrane</keyword>
<feature type="transmembrane region" description="Helical" evidence="6">
    <location>
        <begin position="30"/>
        <end position="48"/>
    </location>
</feature>
<evidence type="ECO:0000256" key="5">
    <source>
        <dbReference type="ARBA" id="ARBA00023136"/>
    </source>
</evidence>
<evidence type="ECO:0000313" key="7">
    <source>
        <dbReference type="EMBL" id="RKO89355.1"/>
    </source>
</evidence>
<evidence type="ECO:0000256" key="2">
    <source>
        <dbReference type="ARBA" id="ARBA00005587"/>
    </source>
</evidence>
<dbReference type="PANTHER" id="PTHR31123:SF1">
    <property type="entry name" value="ACCUMULATION OF DYADS PROTEIN 2-RELATED"/>
    <property type="match status" value="1"/>
</dbReference>
<keyword evidence="4 6" id="KW-1133">Transmembrane helix</keyword>
<dbReference type="Pfam" id="PF01184">
    <property type="entry name" value="Gpr1_Fun34_YaaH"/>
    <property type="match status" value="1"/>
</dbReference>
<dbReference type="EMBL" id="KZ996140">
    <property type="protein sequence ID" value="RKO89355.1"/>
    <property type="molecule type" value="Genomic_DNA"/>
</dbReference>
<organism evidence="7 8">
    <name type="scientific">Blyttiomyces helicus</name>
    <dbReference type="NCBI Taxonomy" id="388810"/>
    <lineage>
        <taxon>Eukaryota</taxon>
        <taxon>Fungi</taxon>
        <taxon>Fungi incertae sedis</taxon>
        <taxon>Chytridiomycota</taxon>
        <taxon>Chytridiomycota incertae sedis</taxon>
        <taxon>Chytridiomycetes</taxon>
        <taxon>Chytridiomycetes incertae sedis</taxon>
        <taxon>Blyttiomyces</taxon>
    </lineage>
</organism>
<feature type="transmembrane region" description="Helical" evidence="6">
    <location>
        <begin position="60"/>
        <end position="81"/>
    </location>
</feature>
<evidence type="ECO:0000256" key="1">
    <source>
        <dbReference type="ARBA" id="ARBA00004141"/>
    </source>
</evidence>
<proteinExistence type="inferred from homology"/>
<keyword evidence="8" id="KW-1185">Reference proteome</keyword>
<gene>
    <name evidence="7" type="ORF">BDK51DRAFT_18248</name>
</gene>
<reference evidence="8" key="1">
    <citation type="journal article" date="2018" name="Nat. Microbiol.">
        <title>Leveraging single-cell genomics to expand the fungal tree of life.</title>
        <authorList>
            <person name="Ahrendt S.R."/>
            <person name="Quandt C.A."/>
            <person name="Ciobanu D."/>
            <person name="Clum A."/>
            <person name="Salamov A."/>
            <person name="Andreopoulos B."/>
            <person name="Cheng J.F."/>
            <person name="Woyke T."/>
            <person name="Pelin A."/>
            <person name="Henrissat B."/>
            <person name="Reynolds N.K."/>
            <person name="Benny G.L."/>
            <person name="Smith M.E."/>
            <person name="James T.Y."/>
            <person name="Grigoriev I.V."/>
        </authorList>
    </citation>
    <scope>NUCLEOTIDE SEQUENCE [LARGE SCALE GENOMIC DNA]</scope>
</reference>
<protein>
    <submittedName>
        <fullName evidence="7">GPR1/FUN34/yaaH family-domain-containing protein</fullName>
    </submittedName>
</protein>
<feature type="transmembrane region" description="Helical" evidence="6">
    <location>
        <begin position="7"/>
        <end position="24"/>
    </location>
</feature>
<feature type="non-terminal residue" evidence="7">
    <location>
        <position position="1"/>
    </location>
</feature>
<dbReference type="Proteomes" id="UP000269721">
    <property type="component" value="Unassembled WGS sequence"/>
</dbReference>
<comment type="subcellular location">
    <subcellularLocation>
        <location evidence="1">Membrane</location>
        <topology evidence="1">Multi-pass membrane protein</topology>
    </subcellularLocation>
</comment>
<dbReference type="PANTHER" id="PTHR31123">
    <property type="entry name" value="ACCUMULATION OF DYADS PROTEIN 2-RELATED"/>
    <property type="match status" value="1"/>
</dbReference>
<dbReference type="GO" id="GO:0005886">
    <property type="term" value="C:plasma membrane"/>
    <property type="evidence" value="ECO:0007669"/>
    <property type="project" value="TreeGrafter"/>
</dbReference>
<comment type="similarity">
    <text evidence="2">Belongs to the acetate uptake transporter (AceTr) (TC 2.A.96) family.</text>
</comment>
<accession>A0A4P9WCH7</accession>
<keyword evidence="5 6" id="KW-0472">Membrane</keyword>
<dbReference type="NCBIfam" id="NF038013">
    <property type="entry name" value="AceTr_1"/>
    <property type="match status" value="1"/>
</dbReference>
<sequence>SDLENGLGIYLLSWAIFTFLMLIAAHRSNVAMVSLFASLFITFMLLAFGKFNSSLTLQKAGGSFGVITAIIAWYIALAGMLTKETSLFMLPIGPLNKAKKL</sequence>
<evidence type="ECO:0000256" key="6">
    <source>
        <dbReference type="SAM" id="Phobius"/>
    </source>
</evidence>
<dbReference type="AlphaFoldDB" id="A0A4P9WCH7"/>
<dbReference type="InterPro" id="IPR000791">
    <property type="entry name" value="Gpr1/Fun34/SatP-like"/>
</dbReference>
<evidence type="ECO:0000256" key="4">
    <source>
        <dbReference type="ARBA" id="ARBA00022989"/>
    </source>
</evidence>
<name>A0A4P9WCH7_9FUNG</name>